<feature type="transmembrane region" description="Helical" evidence="6">
    <location>
        <begin position="82"/>
        <end position="103"/>
    </location>
</feature>
<keyword evidence="5 6" id="KW-0472">Membrane</keyword>
<evidence type="ECO:0000256" key="4">
    <source>
        <dbReference type="ARBA" id="ARBA00022989"/>
    </source>
</evidence>
<dbReference type="Proteomes" id="UP000182444">
    <property type="component" value="Chromosome 1A"/>
</dbReference>
<keyword evidence="4 6" id="KW-1133">Transmembrane helix</keyword>
<name>A0A1D8N5H8_YARLL</name>
<comment type="subcellular location">
    <subcellularLocation>
        <location evidence="1">Membrane</location>
        <topology evidence="1">Multi-pass membrane protein</topology>
    </subcellularLocation>
</comment>
<evidence type="ECO:0000256" key="5">
    <source>
        <dbReference type="ARBA" id="ARBA00023136"/>
    </source>
</evidence>
<dbReference type="VEuPathDB" id="FungiDB:YALI0_A19558g"/>
<protein>
    <recommendedName>
        <fullName evidence="9">GABA-specific permease</fullName>
    </recommendedName>
</protein>
<dbReference type="GeneID" id="2906322"/>
<evidence type="ECO:0000256" key="1">
    <source>
        <dbReference type="ARBA" id="ARBA00004141"/>
    </source>
</evidence>
<reference evidence="7 8" key="1">
    <citation type="journal article" date="2016" name="PLoS ONE">
        <title>Sequence Assembly of Yarrowia lipolytica Strain W29/CLIB89 Shows Transposable Element Diversity.</title>
        <authorList>
            <person name="Magnan C."/>
            <person name="Yu J."/>
            <person name="Chang I."/>
            <person name="Jahn E."/>
            <person name="Kanomata Y."/>
            <person name="Wu J."/>
            <person name="Zeller M."/>
            <person name="Oakes M."/>
            <person name="Baldi P."/>
            <person name="Sandmeyer S."/>
        </authorList>
    </citation>
    <scope>NUCLEOTIDE SEQUENCE [LARGE SCALE GENOMIC DNA]</scope>
    <source>
        <strain evidence="8">CLIB89(W29)</strain>
    </source>
</reference>
<dbReference type="RefSeq" id="XP_500247.2">
    <property type="nucleotide sequence ID" value="XM_500247.3"/>
</dbReference>
<dbReference type="EMBL" id="CP017553">
    <property type="protein sequence ID" value="AOW00890.1"/>
    <property type="molecule type" value="Genomic_DNA"/>
</dbReference>
<gene>
    <name evidence="7" type="ORF">YALI1_A20528g</name>
</gene>
<feature type="transmembrane region" description="Helical" evidence="6">
    <location>
        <begin position="115"/>
        <end position="133"/>
    </location>
</feature>
<dbReference type="InterPro" id="IPR002293">
    <property type="entry name" value="AA/rel_permease1"/>
</dbReference>
<sequence>MAMNMGVKMVYKSVAIRYSDSINSLSIHTHTHTTNSHKITMTVIERKSDDSLQEKGVPYATQDECILADIGYKEELKRHFSVVQVFGIAFSIMGLLPSISSVIGYSLTAGPVGMVWGWCIASACIMVVGLAMAELGSSLPTSGGLYWWTYHFAPENAKRPLSFLCGYSNSLGLIGGLVSIDYGFSLMLLSVVSLATDGEFEPSKYTVYGVFAGAVLTHGLAGILTTKLISKIQTACIVLNIGIIVLVVIALPVGARDHLNDGKFIFTQIENISEWPTGWNFFLSWLAPIWTIGAFDSCVHMAEEASNASRAVPIGIISSIGMCWILGVIVNIICAAVINPDVEAIINTPLGQPMAQIIYDCLGKKWTMAIMSIIFCLQWTMGLSILVAGSRQNWAFARDGALPFSDWLKVVHKETGVPRRTVIMGTFVGLAIGCICMIDDKAAYALFSLPPVSNDLAWLLPIFLKLVFGASKFVPGPFYLGKVLSKIIGIAASGYLVFAIILLMFPTATPHVTTDTMNYVVVLNVGVWIGALAYYFLYARRWYTGPRSNLEDDPRVLDAVRVVNQELAKEESEKANEKQVEEHVERVVI</sequence>
<feature type="transmembrane region" description="Helical" evidence="6">
    <location>
        <begin position="517"/>
        <end position="537"/>
    </location>
</feature>
<proteinExistence type="predicted"/>
<evidence type="ECO:0000256" key="3">
    <source>
        <dbReference type="ARBA" id="ARBA00022692"/>
    </source>
</evidence>
<dbReference type="eggNOG" id="KOG1289">
    <property type="taxonomic scope" value="Eukaryota"/>
</dbReference>
<keyword evidence="2" id="KW-0813">Transport</keyword>
<evidence type="ECO:0000313" key="7">
    <source>
        <dbReference type="EMBL" id="AOW00890.1"/>
    </source>
</evidence>
<dbReference type="PROSITE" id="PS00218">
    <property type="entry name" value="AMINO_ACID_PERMEASE_1"/>
    <property type="match status" value="1"/>
</dbReference>
<accession>A0A1D8N5H8</accession>
<dbReference type="AlphaFoldDB" id="A0A1D8N5H8"/>
<dbReference type="PANTHER" id="PTHR45649">
    <property type="entry name" value="AMINO-ACID PERMEASE BAT1"/>
    <property type="match status" value="1"/>
</dbReference>
<dbReference type="InterPro" id="IPR004840">
    <property type="entry name" value="Amino_acid_permease_CS"/>
</dbReference>
<feature type="transmembrane region" description="Helical" evidence="6">
    <location>
        <begin position="366"/>
        <end position="388"/>
    </location>
</feature>
<dbReference type="VEuPathDB" id="FungiDB:YALI1_A20528g"/>
<dbReference type="GO" id="GO:0022857">
    <property type="term" value="F:transmembrane transporter activity"/>
    <property type="evidence" value="ECO:0007669"/>
    <property type="project" value="InterPro"/>
</dbReference>
<feature type="transmembrane region" description="Helical" evidence="6">
    <location>
        <begin position="236"/>
        <end position="255"/>
    </location>
</feature>
<evidence type="ECO:0008006" key="9">
    <source>
        <dbReference type="Google" id="ProtNLM"/>
    </source>
</evidence>
<evidence type="ECO:0000256" key="2">
    <source>
        <dbReference type="ARBA" id="ARBA00022448"/>
    </source>
</evidence>
<dbReference type="GO" id="GO:0016020">
    <property type="term" value="C:membrane"/>
    <property type="evidence" value="ECO:0007669"/>
    <property type="project" value="UniProtKB-SubCell"/>
</dbReference>
<feature type="transmembrane region" description="Helical" evidence="6">
    <location>
        <begin position="314"/>
        <end position="338"/>
    </location>
</feature>
<feature type="transmembrane region" description="Helical" evidence="6">
    <location>
        <begin position="282"/>
        <end position="302"/>
    </location>
</feature>
<dbReference type="PIRSF" id="PIRSF006060">
    <property type="entry name" value="AA_transporter"/>
    <property type="match status" value="1"/>
</dbReference>
<dbReference type="Gene3D" id="1.20.1740.10">
    <property type="entry name" value="Amino acid/polyamine transporter I"/>
    <property type="match status" value="1"/>
</dbReference>
<feature type="transmembrane region" description="Helical" evidence="6">
    <location>
        <begin position="205"/>
        <end position="224"/>
    </location>
</feature>
<feature type="transmembrane region" description="Helical" evidence="6">
    <location>
        <begin position="456"/>
        <end position="475"/>
    </location>
</feature>
<organism evidence="7 8">
    <name type="scientific">Yarrowia lipolytica</name>
    <name type="common">Candida lipolytica</name>
    <dbReference type="NCBI Taxonomy" id="4952"/>
    <lineage>
        <taxon>Eukaryota</taxon>
        <taxon>Fungi</taxon>
        <taxon>Dikarya</taxon>
        <taxon>Ascomycota</taxon>
        <taxon>Saccharomycotina</taxon>
        <taxon>Dipodascomycetes</taxon>
        <taxon>Dipodascales</taxon>
        <taxon>Dipodascales incertae sedis</taxon>
        <taxon>Yarrowia</taxon>
    </lineage>
</organism>
<evidence type="ECO:0000313" key="8">
    <source>
        <dbReference type="Proteomes" id="UP000182444"/>
    </source>
</evidence>
<feature type="transmembrane region" description="Helical" evidence="6">
    <location>
        <begin position="171"/>
        <end position="193"/>
    </location>
</feature>
<dbReference type="PANTHER" id="PTHR45649:SF6">
    <property type="entry name" value="GABA-SPECIFIC PERMEASE"/>
    <property type="match status" value="1"/>
</dbReference>
<feature type="transmembrane region" description="Helical" evidence="6">
    <location>
        <begin position="487"/>
        <end position="505"/>
    </location>
</feature>
<feature type="transmembrane region" description="Helical" evidence="6">
    <location>
        <begin position="422"/>
        <end position="444"/>
    </location>
</feature>
<evidence type="ECO:0000256" key="6">
    <source>
        <dbReference type="SAM" id="Phobius"/>
    </source>
</evidence>
<dbReference type="Pfam" id="PF13520">
    <property type="entry name" value="AA_permease_2"/>
    <property type="match status" value="1"/>
</dbReference>
<dbReference type="GO" id="GO:0006865">
    <property type="term" value="P:amino acid transport"/>
    <property type="evidence" value="ECO:0007669"/>
    <property type="project" value="InterPro"/>
</dbReference>
<keyword evidence="3 6" id="KW-0812">Transmembrane</keyword>
<dbReference type="KEGG" id="yli:2906322"/>